<sequence length="418" mass="43797">MKARDVAVQGVLAGVALVAAFFVWQREPSRAAGEVTVEDAQVRSLDRVRYEDEARFVELFRDAQDRDAIWVRLGSKPAKPKAEPMGADAGVDGGDVDALVRAASDAGPSSGASDAGAGARIADAASRANAASDAGAGARIADAASRANAAPDAGPARASDAGAIATAGADAGTPSTPAPVPPPRELRGNDLAQKLFAKFAPLRAQRELGVLDAKKLEELGLAKTERALTLTVDGTPKTFRLAAPASGWGAPYLQRPSDSHVFLLGPALLSDLEAGSSRLVDRRLHTFDVDGFDRVVITSGTTSRAFVASGQPPGAVQLSPVDAPGTPDDFTRNWHDRVWRLTPLEFLGRGEFPPGLASTPAFRIEYQRAGKPVGELSMAMATDHTWYARTEHTPGWTRMGGGLESLAEEAAKLTAPPR</sequence>
<organism evidence="3 4">
    <name type="scientific">Corallococcus terminator</name>
    <dbReference type="NCBI Taxonomy" id="2316733"/>
    <lineage>
        <taxon>Bacteria</taxon>
        <taxon>Pseudomonadati</taxon>
        <taxon>Myxococcota</taxon>
        <taxon>Myxococcia</taxon>
        <taxon>Myxococcales</taxon>
        <taxon>Cystobacterineae</taxon>
        <taxon>Myxococcaceae</taxon>
        <taxon>Corallococcus</taxon>
    </lineage>
</organism>
<comment type="caution">
    <text evidence="3">The sequence shown here is derived from an EMBL/GenBank/DDBJ whole genome shotgun (WGS) entry which is preliminary data.</text>
</comment>
<keyword evidence="2" id="KW-1133">Transmembrane helix</keyword>
<dbReference type="Proteomes" id="UP000268094">
    <property type="component" value="Unassembled WGS sequence"/>
</dbReference>
<keyword evidence="2" id="KW-0472">Membrane</keyword>
<evidence type="ECO:0000313" key="3">
    <source>
        <dbReference type="EMBL" id="RKG81039.1"/>
    </source>
</evidence>
<dbReference type="AlphaFoldDB" id="A0A3A8IC33"/>
<proteinExistence type="predicted"/>
<dbReference type="EMBL" id="RAVZ01000216">
    <property type="protein sequence ID" value="RKG81039.1"/>
    <property type="molecule type" value="Genomic_DNA"/>
</dbReference>
<name>A0A3A8IC33_9BACT</name>
<evidence type="ECO:0000313" key="4">
    <source>
        <dbReference type="Proteomes" id="UP000268094"/>
    </source>
</evidence>
<keyword evidence="4" id="KW-1185">Reference proteome</keyword>
<keyword evidence="2" id="KW-0812">Transmembrane</keyword>
<dbReference type="RefSeq" id="WP_120543459.1">
    <property type="nucleotide sequence ID" value="NZ_RAVZ01000216.1"/>
</dbReference>
<feature type="transmembrane region" description="Helical" evidence="2">
    <location>
        <begin position="6"/>
        <end position="24"/>
    </location>
</feature>
<evidence type="ECO:0000256" key="1">
    <source>
        <dbReference type="SAM" id="MobiDB-lite"/>
    </source>
</evidence>
<dbReference type="OrthoDB" id="5379364at2"/>
<feature type="region of interest" description="Disordered" evidence="1">
    <location>
        <begin position="167"/>
        <end position="187"/>
    </location>
</feature>
<gene>
    <name evidence="3" type="ORF">D7V88_26750</name>
</gene>
<protein>
    <submittedName>
        <fullName evidence="3">DUF4340 domain-containing protein</fullName>
    </submittedName>
</protein>
<accession>A0A3A8IC33</accession>
<reference evidence="4" key="1">
    <citation type="submission" date="2018-09" db="EMBL/GenBank/DDBJ databases">
        <authorList>
            <person name="Livingstone P.G."/>
            <person name="Whitworth D.E."/>
        </authorList>
    </citation>
    <scope>NUCLEOTIDE SEQUENCE [LARGE SCALE GENOMIC DNA]</scope>
    <source>
        <strain evidence="4">CA054A</strain>
    </source>
</reference>
<evidence type="ECO:0000256" key="2">
    <source>
        <dbReference type="SAM" id="Phobius"/>
    </source>
</evidence>